<dbReference type="EMBL" id="FOQH01000023">
    <property type="protein sequence ID" value="SFJ27005.1"/>
    <property type="molecule type" value="Genomic_DNA"/>
</dbReference>
<evidence type="ECO:0000313" key="2">
    <source>
        <dbReference type="Proteomes" id="UP000199377"/>
    </source>
</evidence>
<sequence length="88" mass="10196">MKHAATEMRILRHKDDTEHAVHMEKRQWHAYDFITGRIYGHQYVTDAQLRDWIEECMEGTPGTSFATAFEQLVNYIYGGLTGRGAHQA</sequence>
<keyword evidence="2" id="KW-1185">Reference proteome</keyword>
<proteinExistence type="predicted"/>
<accession>A0A1I3PZZ1</accession>
<dbReference type="Proteomes" id="UP000199377">
    <property type="component" value="Unassembled WGS sequence"/>
</dbReference>
<protein>
    <submittedName>
        <fullName evidence="1">Uncharacterized protein</fullName>
    </submittedName>
</protein>
<name>A0A1I3PZZ1_9RHOB</name>
<reference evidence="1 2" key="1">
    <citation type="submission" date="2016-10" db="EMBL/GenBank/DDBJ databases">
        <authorList>
            <person name="de Groot N.N."/>
        </authorList>
    </citation>
    <scope>NUCLEOTIDE SEQUENCE [LARGE SCALE GENOMIC DNA]</scope>
    <source>
        <strain evidence="1 2">CGMCC 1.11030</strain>
    </source>
</reference>
<evidence type="ECO:0000313" key="1">
    <source>
        <dbReference type="EMBL" id="SFJ27005.1"/>
    </source>
</evidence>
<dbReference type="AlphaFoldDB" id="A0A1I3PZZ1"/>
<organism evidence="1 2">
    <name type="scientific">Albimonas pacifica</name>
    <dbReference type="NCBI Taxonomy" id="1114924"/>
    <lineage>
        <taxon>Bacteria</taxon>
        <taxon>Pseudomonadati</taxon>
        <taxon>Pseudomonadota</taxon>
        <taxon>Alphaproteobacteria</taxon>
        <taxon>Rhodobacterales</taxon>
        <taxon>Paracoccaceae</taxon>
        <taxon>Albimonas</taxon>
    </lineage>
</organism>
<gene>
    <name evidence="1" type="ORF">SAMN05216258_1238</name>
</gene>
<dbReference type="RefSeq" id="WP_092866195.1">
    <property type="nucleotide sequence ID" value="NZ_FOQH01000023.1"/>
</dbReference>